<comment type="caution">
    <text evidence="1">The sequence shown here is derived from an EMBL/GenBank/DDBJ whole genome shotgun (WGS) entry which is preliminary data.</text>
</comment>
<dbReference type="Proteomes" id="UP001163046">
    <property type="component" value="Unassembled WGS sequence"/>
</dbReference>
<dbReference type="EMBL" id="MU827311">
    <property type="protein sequence ID" value="KAJ7360121.1"/>
    <property type="molecule type" value="Genomic_DNA"/>
</dbReference>
<accession>A0A9W9YND3</accession>
<sequence length="186" mass="21588">MAAIEELSDFQQGNLINRGLPLQATNEPEITMMEAIPYFADDAVNEAELQGIHPFQFKCRKQVEWNIIQLTAFIWNRENWTRHPEEIKRIEKNAARTIYKIASHVNYNKKPRLGAQQPLKASYVPRMLALGDYQPYYKHLSKRRRDNLKVGYLPIGRSGILWYLDIQSRVGLGFSLNDSRAESRAP</sequence>
<gene>
    <name evidence="1" type="ORF">OS493_018106</name>
</gene>
<protein>
    <submittedName>
        <fullName evidence="1">Uncharacterized protein</fullName>
    </submittedName>
</protein>
<evidence type="ECO:0000313" key="1">
    <source>
        <dbReference type="EMBL" id="KAJ7360121.1"/>
    </source>
</evidence>
<keyword evidence="2" id="KW-1185">Reference proteome</keyword>
<organism evidence="1 2">
    <name type="scientific">Desmophyllum pertusum</name>
    <dbReference type="NCBI Taxonomy" id="174260"/>
    <lineage>
        <taxon>Eukaryota</taxon>
        <taxon>Metazoa</taxon>
        <taxon>Cnidaria</taxon>
        <taxon>Anthozoa</taxon>
        <taxon>Hexacorallia</taxon>
        <taxon>Scleractinia</taxon>
        <taxon>Caryophylliina</taxon>
        <taxon>Caryophylliidae</taxon>
        <taxon>Desmophyllum</taxon>
    </lineage>
</organism>
<name>A0A9W9YND3_9CNID</name>
<reference evidence="1" key="1">
    <citation type="submission" date="2023-01" db="EMBL/GenBank/DDBJ databases">
        <title>Genome assembly of the deep-sea coral Lophelia pertusa.</title>
        <authorList>
            <person name="Herrera S."/>
            <person name="Cordes E."/>
        </authorList>
    </citation>
    <scope>NUCLEOTIDE SEQUENCE</scope>
    <source>
        <strain evidence="1">USNM1676648</strain>
        <tissue evidence="1">Polyp</tissue>
    </source>
</reference>
<dbReference type="AlphaFoldDB" id="A0A9W9YND3"/>
<proteinExistence type="predicted"/>
<evidence type="ECO:0000313" key="2">
    <source>
        <dbReference type="Proteomes" id="UP001163046"/>
    </source>
</evidence>